<dbReference type="GO" id="GO:0000902">
    <property type="term" value="P:cell morphogenesis"/>
    <property type="evidence" value="ECO:0007669"/>
    <property type="project" value="TreeGrafter"/>
</dbReference>
<dbReference type="GO" id="GO:0016477">
    <property type="term" value="P:cell migration"/>
    <property type="evidence" value="ECO:0007669"/>
    <property type="project" value="TreeGrafter"/>
</dbReference>
<evidence type="ECO:0000256" key="6">
    <source>
        <dbReference type="SAM" id="MobiDB-lite"/>
    </source>
</evidence>
<dbReference type="InterPro" id="IPR020894">
    <property type="entry name" value="Cadherin_CS"/>
</dbReference>
<evidence type="ECO:0000256" key="8">
    <source>
        <dbReference type="SAM" id="SignalP"/>
    </source>
</evidence>
<dbReference type="InterPro" id="IPR002126">
    <property type="entry name" value="Cadherin-like_dom"/>
</dbReference>
<dbReference type="PROSITE" id="PS50268">
    <property type="entry name" value="CADHERIN_2"/>
    <property type="match status" value="8"/>
</dbReference>
<comment type="caution">
    <text evidence="10">The sequence shown here is derived from an EMBL/GenBank/DDBJ whole genome shotgun (WGS) entry which is preliminary data.</text>
</comment>
<dbReference type="FunFam" id="2.60.40.60:FF:000168">
    <property type="entry name" value="Cadherin-related family member 2"/>
    <property type="match status" value="1"/>
</dbReference>
<keyword evidence="3 5" id="KW-0106">Calcium</keyword>
<gene>
    <name evidence="10" type="ORF">JOB18_022487</name>
</gene>
<feature type="domain" description="Cadherin" evidence="9">
    <location>
        <begin position="571"/>
        <end position="679"/>
    </location>
</feature>
<feature type="domain" description="Cadherin" evidence="9">
    <location>
        <begin position="788"/>
        <end position="905"/>
    </location>
</feature>
<feature type="transmembrane region" description="Helical" evidence="7">
    <location>
        <begin position="1126"/>
        <end position="1148"/>
    </location>
</feature>
<accession>A0AAV6SJZ1</accession>
<dbReference type="Pfam" id="PF00028">
    <property type="entry name" value="Cadherin"/>
    <property type="match status" value="5"/>
</dbReference>
<dbReference type="GO" id="GO:0008013">
    <property type="term" value="F:beta-catenin binding"/>
    <property type="evidence" value="ECO:0007669"/>
    <property type="project" value="TreeGrafter"/>
</dbReference>
<feature type="domain" description="Cadherin" evidence="9">
    <location>
        <begin position="907"/>
        <end position="1026"/>
    </location>
</feature>
<dbReference type="FunFam" id="2.60.40.60:FF:000094">
    <property type="entry name" value="protocadherin gamma-C4 isoform X2"/>
    <property type="match status" value="1"/>
</dbReference>
<dbReference type="GO" id="GO:0007156">
    <property type="term" value="P:homophilic cell adhesion via plasma membrane adhesion molecules"/>
    <property type="evidence" value="ECO:0007669"/>
    <property type="project" value="InterPro"/>
</dbReference>
<evidence type="ECO:0000259" key="9">
    <source>
        <dbReference type="PROSITE" id="PS50268"/>
    </source>
</evidence>
<evidence type="ECO:0000256" key="3">
    <source>
        <dbReference type="ARBA" id="ARBA00022837"/>
    </source>
</evidence>
<name>A0AAV6SJZ1_SOLSE</name>
<dbReference type="Proteomes" id="UP000693946">
    <property type="component" value="Linkage Group LG12"/>
</dbReference>
<keyword evidence="11" id="KW-1185">Reference proteome</keyword>
<dbReference type="SMART" id="SM00112">
    <property type="entry name" value="CA"/>
    <property type="match status" value="8"/>
</dbReference>
<dbReference type="GO" id="GO:0005509">
    <property type="term" value="F:calcium ion binding"/>
    <property type="evidence" value="ECO:0007669"/>
    <property type="project" value="UniProtKB-UniRule"/>
</dbReference>
<keyword evidence="4 7" id="KW-0472">Membrane</keyword>
<evidence type="ECO:0000256" key="2">
    <source>
        <dbReference type="ARBA" id="ARBA00022737"/>
    </source>
</evidence>
<feature type="domain" description="Cadherin" evidence="9">
    <location>
        <begin position="680"/>
        <end position="788"/>
    </location>
</feature>
<feature type="domain" description="Cadherin" evidence="9">
    <location>
        <begin position="466"/>
        <end position="570"/>
    </location>
</feature>
<feature type="signal peptide" evidence="8">
    <location>
        <begin position="1"/>
        <end position="21"/>
    </location>
</feature>
<dbReference type="EMBL" id="JAGKHQ010000004">
    <property type="protein sequence ID" value="KAG7518021.1"/>
    <property type="molecule type" value="Genomic_DNA"/>
</dbReference>
<feature type="domain" description="Cadherin" evidence="9">
    <location>
        <begin position="234"/>
        <end position="343"/>
    </location>
</feature>
<reference evidence="10 11" key="1">
    <citation type="journal article" date="2021" name="Sci. Rep.">
        <title>Chromosome anchoring in Senegalese sole (Solea senegalensis) reveals sex-associated markers and genome rearrangements in flatfish.</title>
        <authorList>
            <person name="Guerrero-Cozar I."/>
            <person name="Gomez-Garrido J."/>
            <person name="Berbel C."/>
            <person name="Martinez-Blanch J.F."/>
            <person name="Alioto T."/>
            <person name="Claros M.G."/>
            <person name="Gagnaire P.A."/>
            <person name="Manchado M."/>
        </authorList>
    </citation>
    <scope>NUCLEOTIDE SEQUENCE [LARGE SCALE GENOMIC DNA]</scope>
    <source>
        <strain evidence="10">Sse05_10M</strain>
    </source>
</reference>
<keyword evidence="7" id="KW-1133">Transmembrane helix</keyword>
<proteinExistence type="predicted"/>
<dbReference type="InterPro" id="IPR039808">
    <property type="entry name" value="Cadherin"/>
</dbReference>
<evidence type="ECO:0000256" key="5">
    <source>
        <dbReference type="PROSITE-ProRule" id="PRU00043"/>
    </source>
</evidence>
<keyword evidence="7" id="KW-0812">Transmembrane</keyword>
<feature type="region of interest" description="Disordered" evidence="6">
    <location>
        <begin position="1244"/>
        <end position="1291"/>
    </location>
</feature>
<dbReference type="CDD" id="cd11304">
    <property type="entry name" value="Cadherin_repeat"/>
    <property type="match status" value="7"/>
</dbReference>
<evidence type="ECO:0000256" key="1">
    <source>
        <dbReference type="ARBA" id="ARBA00004370"/>
    </source>
</evidence>
<feature type="chain" id="PRO_5043619310" evidence="8">
    <location>
        <begin position="22"/>
        <end position="1291"/>
    </location>
</feature>
<dbReference type="GO" id="GO:0045296">
    <property type="term" value="F:cadherin binding"/>
    <property type="evidence" value="ECO:0007669"/>
    <property type="project" value="TreeGrafter"/>
</dbReference>
<sequence length="1291" mass="141583">MGAITGSILLLCLIFITPANTVPVINQDTYEVCGDTPLGAYAFTVQATSTEGQPLTYTFGASDYLKGDSRTGVVTTKLEIYLAGTTILFPVTVSDASGEITKTLRVLVRRANNYKPIFQGSYDVEIAENTPVGTSLFKVLAIDEDSGIPGVIRYSIDEVIPNDGFGLFTIADITGIVTLAGNLSFTSLSTFYRLKINATDGGGQCHFNYINYNSNVVYSFVSVKDVPDINPQFIGVPYIGSVMENTPVDSTVFKVNAIDPDIGVSDVIHYSIEDSTVEGLFRISRTDGVISVMSAIDREVVGDTISLTVKATESKLNIHGLHGSTTANVSINILDANDNRPEFYKCGGSGDERSCEKATSFTGEVTEHWLGSISINMTVKDPDRFSRTNLKLEGADKDVFTVAPDHITSESIVQLLVKQPQLLDFEVTQQMVVQVVATDEDQSSFHSTATVTITIKDSNDNSPKFPKDTYKLTVAEHSAVGTLVKTITAEDPDTMDKDKITYRLLPNSILQYFYVDRLTGSIYVQNGTLLDREVRSLYSATLQAMDTDGKTGTTQLEITVTDINDNRPVFNRDSYMVFVKEGEPIEVKIEATDADDPDTMNSQIVYGIEPSTYSDNFTINPNTGVLKSSGPLDLEALNPDLKGRIELNVTATDKGSPPLSAVVAVIVNVEDINDNSPQFEPPAYNFSVKEGDAFVGFVYAEDLDQTAEFNRISFSIMSGSFGTFIIRTDAEERGYRGTIRVDPDVELDYENTHKQFMLKIEATDLEQKTAVAMVEVNVLDVNDERPELKPMAPVQVKENTTISGAVGKFTGQDKDGNHSLVYKLESIKCRCKSNSSQHCSNWFILDPTGEVRLNPEYTVDYEECDQVEVEARVLDEYTEKGDNHSLTTGKMVIHIEDINDNSPQFIPSDSVFFVVSETASKGTSVAGVTATDRDTAEKNRQIDFKVTSVKFKDNNHTSDTRMLFEAITTQQKDVYVGIIQTTEGLDMSLKGKYLVTVTATDGGGLFSTTVLEIFTIDKTYQVKLGFTRSMEEVEQNRNSIVSSLIAATKATVEVVAIQPDTPEESRASISTIMVAYFVYPNGTALTSNEVEKMLSSPDHYPVLAGLGLIYIGKATVVEPKSEPVKYILLGIVGGFIILLAVLVTSLLCTRRNYQRKLKAAKAMNSASMVTSNNQKSGPVVPGTNKYTMEGANPVLNLNIDTNLVLDLDEGSSDVDKVSLNSLDYNDDMTIIGRDTKQNIMFQEEEEEEEEEYSGSPEYIEPLGEALAQRTPKKDKPYLGFNNPGFNSTTDL</sequence>
<keyword evidence="2" id="KW-0677">Repeat</keyword>
<protein>
    <submittedName>
        <fullName evidence="10">Cadherin-related family member 2</fullName>
    </submittedName>
</protein>
<evidence type="ECO:0000313" key="11">
    <source>
        <dbReference type="Proteomes" id="UP000693946"/>
    </source>
</evidence>
<dbReference type="GO" id="GO:0034332">
    <property type="term" value="P:adherens junction organization"/>
    <property type="evidence" value="ECO:0007669"/>
    <property type="project" value="TreeGrafter"/>
</dbReference>
<dbReference type="PANTHER" id="PTHR24027:SF411">
    <property type="entry name" value="CADHERIN DOMAIN-CONTAINING PROTEIN"/>
    <property type="match status" value="1"/>
</dbReference>
<dbReference type="FunFam" id="2.60.40.60:FF:000015">
    <property type="entry name" value="FAT atypical cadherin 1"/>
    <property type="match status" value="1"/>
</dbReference>
<dbReference type="GO" id="GO:0016342">
    <property type="term" value="C:catenin complex"/>
    <property type="evidence" value="ECO:0007669"/>
    <property type="project" value="TreeGrafter"/>
</dbReference>
<organism evidence="10 11">
    <name type="scientific">Solea senegalensis</name>
    <name type="common">Senegalese sole</name>
    <dbReference type="NCBI Taxonomy" id="28829"/>
    <lineage>
        <taxon>Eukaryota</taxon>
        <taxon>Metazoa</taxon>
        <taxon>Chordata</taxon>
        <taxon>Craniata</taxon>
        <taxon>Vertebrata</taxon>
        <taxon>Euteleostomi</taxon>
        <taxon>Actinopterygii</taxon>
        <taxon>Neopterygii</taxon>
        <taxon>Teleostei</taxon>
        <taxon>Neoteleostei</taxon>
        <taxon>Acanthomorphata</taxon>
        <taxon>Carangaria</taxon>
        <taxon>Pleuronectiformes</taxon>
        <taxon>Pleuronectoidei</taxon>
        <taxon>Soleidae</taxon>
        <taxon>Solea</taxon>
    </lineage>
</organism>
<feature type="domain" description="Cadherin" evidence="9">
    <location>
        <begin position="118"/>
        <end position="233"/>
    </location>
</feature>
<dbReference type="GO" id="GO:0044331">
    <property type="term" value="P:cell-cell adhesion mediated by cadherin"/>
    <property type="evidence" value="ECO:0007669"/>
    <property type="project" value="TreeGrafter"/>
</dbReference>
<evidence type="ECO:0000256" key="4">
    <source>
        <dbReference type="ARBA" id="ARBA00023136"/>
    </source>
</evidence>
<dbReference type="PANTHER" id="PTHR24027">
    <property type="entry name" value="CADHERIN-23"/>
    <property type="match status" value="1"/>
</dbReference>
<dbReference type="GO" id="GO:0016339">
    <property type="term" value="P:calcium-dependent cell-cell adhesion via plasma membrane cell adhesion molecules"/>
    <property type="evidence" value="ECO:0007669"/>
    <property type="project" value="TreeGrafter"/>
</dbReference>
<evidence type="ECO:0000256" key="7">
    <source>
        <dbReference type="SAM" id="Phobius"/>
    </source>
</evidence>
<dbReference type="GO" id="GO:0005912">
    <property type="term" value="C:adherens junction"/>
    <property type="evidence" value="ECO:0007669"/>
    <property type="project" value="TreeGrafter"/>
</dbReference>
<comment type="subcellular location">
    <subcellularLocation>
        <location evidence="1">Membrane</location>
    </subcellularLocation>
</comment>
<feature type="domain" description="Cadherin" evidence="9">
    <location>
        <begin position="357"/>
        <end position="465"/>
    </location>
</feature>
<evidence type="ECO:0000313" key="10">
    <source>
        <dbReference type="EMBL" id="KAG7518021.1"/>
    </source>
</evidence>
<keyword evidence="8" id="KW-0732">Signal</keyword>
<dbReference type="PROSITE" id="PS00232">
    <property type="entry name" value="CADHERIN_1"/>
    <property type="match status" value="3"/>
</dbReference>
<dbReference type="GO" id="GO:0007043">
    <property type="term" value="P:cell-cell junction assembly"/>
    <property type="evidence" value="ECO:0007669"/>
    <property type="project" value="TreeGrafter"/>
</dbReference>